<evidence type="ECO:0000256" key="4">
    <source>
        <dbReference type="ARBA" id="ARBA00022741"/>
    </source>
</evidence>
<dbReference type="Gene3D" id="3.40.50.10330">
    <property type="entry name" value="Probable inorganic polyphosphate/atp-NAD kinase, domain 1"/>
    <property type="match status" value="1"/>
</dbReference>
<feature type="compositionally biased region" description="Acidic residues" evidence="9">
    <location>
        <begin position="206"/>
        <end position="222"/>
    </location>
</feature>
<dbReference type="InterPro" id="IPR050187">
    <property type="entry name" value="Lipid_Phosphate_FormReg"/>
</dbReference>
<dbReference type="PANTHER" id="PTHR12358">
    <property type="entry name" value="SPHINGOSINE KINASE"/>
    <property type="match status" value="1"/>
</dbReference>
<dbReference type="InterPro" id="IPR017438">
    <property type="entry name" value="ATP-NAD_kinase_N"/>
</dbReference>
<keyword evidence="3" id="KW-0808">Transferase</keyword>
<dbReference type="Proteomes" id="UP000275356">
    <property type="component" value="Unassembled WGS sequence"/>
</dbReference>
<evidence type="ECO:0000256" key="5">
    <source>
        <dbReference type="ARBA" id="ARBA00022777"/>
    </source>
</evidence>
<dbReference type="AlphaFoldDB" id="A0A3N2D9I7"/>
<proteinExistence type="inferred from homology"/>
<evidence type="ECO:0000256" key="1">
    <source>
        <dbReference type="ARBA" id="ARBA00001946"/>
    </source>
</evidence>
<keyword evidence="12" id="KW-1185">Reference proteome</keyword>
<dbReference type="InterPro" id="IPR016064">
    <property type="entry name" value="NAD/diacylglycerol_kinase_sf"/>
</dbReference>
<dbReference type="PROSITE" id="PS50146">
    <property type="entry name" value="DAGK"/>
    <property type="match status" value="1"/>
</dbReference>
<evidence type="ECO:0000256" key="2">
    <source>
        <dbReference type="ARBA" id="ARBA00005983"/>
    </source>
</evidence>
<dbReference type="Pfam" id="PF19279">
    <property type="entry name" value="YegS_C"/>
    <property type="match status" value="1"/>
</dbReference>
<feature type="region of interest" description="Disordered" evidence="9">
    <location>
        <begin position="197"/>
        <end position="231"/>
    </location>
</feature>
<dbReference type="GO" id="GO:0005524">
    <property type="term" value="F:ATP binding"/>
    <property type="evidence" value="ECO:0007669"/>
    <property type="project" value="UniProtKB-KW"/>
</dbReference>
<accession>A0A3N2D9I7</accession>
<comment type="caution">
    <text evidence="11">The sequence shown here is derived from an EMBL/GenBank/DDBJ whole genome shotgun (WGS) entry which is preliminary data.</text>
</comment>
<gene>
    <name evidence="11" type="ORF">EDD28_1040</name>
</gene>
<keyword evidence="8" id="KW-1208">Phospholipid metabolism</keyword>
<sequence length="407" mass="43649">MAYREHMLHAALALGIIATALAAIALVLAVETYRAQRSALAAPRTQAPRALPVLPRSVDDDGSPAALGPAAFVINPTKVADVARLEEMARTTSRELGLPDPLLFLTTAEEPGRAQAAEAISRGASVVVAAGGDGTVREVARSLVRTGIPMGLIPSGTGNLLARNLDLPLDTVTSLVQTALSGRDMAMDAAWLRLVPPPAERRDPDPGDEADASDGSDAETGPDPEPTPAQPSEHLFLVMAGTGFDAATMADTDEGLKRRIGWVAYFLRAVRHLGARRTRLAMKVGHGSWRTYRVRTLLFANCGRLPAGIVLLPDAEIDDGYLDIAAVDTRGWLFGWVSLFWRVMLQGLGWRREMPYDAASIDFLRGRTATVALDQPEPVQVDGDVVGEAVELHVRIEESGLVVRVRR</sequence>
<keyword evidence="7" id="KW-0594">Phospholipid biosynthesis</keyword>
<protein>
    <submittedName>
        <fullName evidence="11">Diacylglycerol kinase family enzyme</fullName>
    </submittedName>
</protein>
<evidence type="ECO:0000256" key="7">
    <source>
        <dbReference type="ARBA" id="ARBA00023209"/>
    </source>
</evidence>
<dbReference type="SUPFAM" id="SSF111331">
    <property type="entry name" value="NAD kinase/diacylglycerol kinase-like"/>
    <property type="match status" value="1"/>
</dbReference>
<organism evidence="11 12">
    <name type="scientific">Salana multivorans</name>
    <dbReference type="NCBI Taxonomy" id="120377"/>
    <lineage>
        <taxon>Bacteria</taxon>
        <taxon>Bacillati</taxon>
        <taxon>Actinomycetota</taxon>
        <taxon>Actinomycetes</taxon>
        <taxon>Micrococcales</taxon>
        <taxon>Beutenbergiaceae</taxon>
        <taxon>Salana</taxon>
    </lineage>
</organism>
<dbReference type="PANTHER" id="PTHR12358:SF54">
    <property type="entry name" value="SPHINGOSINE KINASE RELATED PROTEIN"/>
    <property type="match status" value="1"/>
</dbReference>
<keyword evidence="6" id="KW-0067">ATP-binding</keyword>
<dbReference type="InterPro" id="IPR045540">
    <property type="entry name" value="YegS/DAGK_C"/>
</dbReference>
<evidence type="ECO:0000313" key="11">
    <source>
        <dbReference type="EMBL" id="ROR96455.1"/>
    </source>
</evidence>
<comment type="similarity">
    <text evidence="2">Belongs to the diacylglycerol/lipid kinase family.</text>
</comment>
<dbReference type="GO" id="GO:0008654">
    <property type="term" value="P:phospholipid biosynthetic process"/>
    <property type="evidence" value="ECO:0007669"/>
    <property type="project" value="UniProtKB-KW"/>
</dbReference>
<dbReference type="Gene3D" id="2.60.200.40">
    <property type="match status" value="1"/>
</dbReference>
<dbReference type="InterPro" id="IPR001206">
    <property type="entry name" value="Diacylglycerol_kinase_cat_dom"/>
</dbReference>
<name>A0A3N2D9I7_9MICO</name>
<dbReference type="SMART" id="SM00046">
    <property type="entry name" value="DAGKc"/>
    <property type="match status" value="1"/>
</dbReference>
<keyword evidence="5 11" id="KW-0418">Kinase</keyword>
<dbReference type="Pfam" id="PF00781">
    <property type="entry name" value="DAGK_cat"/>
    <property type="match status" value="1"/>
</dbReference>
<comment type="cofactor">
    <cofactor evidence="1">
        <name>Mg(2+)</name>
        <dbReference type="ChEBI" id="CHEBI:18420"/>
    </cofactor>
</comment>
<evidence type="ECO:0000256" key="6">
    <source>
        <dbReference type="ARBA" id="ARBA00022840"/>
    </source>
</evidence>
<reference evidence="11 12" key="1">
    <citation type="submission" date="2018-11" db="EMBL/GenBank/DDBJ databases">
        <title>Sequencing the genomes of 1000 actinobacteria strains.</title>
        <authorList>
            <person name="Klenk H.-P."/>
        </authorList>
    </citation>
    <scope>NUCLEOTIDE SEQUENCE [LARGE SCALE GENOMIC DNA]</scope>
    <source>
        <strain evidence="11 12">DSM 13521</strain>
    </source>
</reference>
<keyword evidence="7" id="KW-0443">Lipid metabolism</keyword>
<dbReference type="GO" id="GO:0016301">
    <property type="term" value="F:kinase activity"/>
    <property type="evidence" value="ECO:0007669"/>
    <property type="project" value="UniProtKB-KW"/>
</dbReference>
<evidence type="ECO:0000256" key="8">
    <source>
        <dbReference type="ARBA" id="ARBA00023264"/>
    </source>
</evidence>
<feature type="domain" description="DAGKc" evidence="10">
    <location>
        <begin position="65"/>
        <end position="197"/>
    </location>
</feature>
<dbReference type="EMBL" id="RKHQ01000001">
    <property type="protein sequence ID" value="ROR96455.1"/>
    <property type="molecule type" value="Genomic_DNA"/>
</dbReference>
<keyword evidence="7" id="KW-0444">Lipid biosynthesis</keyword>
<keyword evidence="4" id="KW-0547">Nucleotide-binding</keyword>
<evidence type="ECO:0000256" key="3">
    <source>
        <dbReference type="ARBA" id="ARBA00022679"/>
    </source>
</evidence>
<evidence type="ECO:0000256" key="9">
    <source>
        <dbReference type="SAM" id="MobiDB-lite"/>
    </source>
</evidence>
<evidence type="ECO:0000313" key="12">
    <source>
        <dbReference type="Proteomes" id="UP000275356"/>
    </source>
</evidence>
<evidence type="ECO:0000259" key="10">
    <source>
        <dbReference type="PROSITE" id="PS50146"/>
    </source>
</evidence>